<dbReference type="GO" id="GO:0016020">
    <property type="term" value="C:membrane"/>
    <property type="evidence" value="ECO:0007669"/>
    <property type="project" value="GOC"/>
</dbReference>
<reference evidence="13 14" key="1">
    <citation type="submission" date="2019-01" db="EMBL/GenBank/DDBJ databases">
        <title>Sequencing of cultivated peanut Arachis hypogaea provides insights into genome evolution and oil improvement.</title>
        <authorList>
            <person name="Chen X."/>
        </authorList>
    </citation>
    <scope>NUCLEOTIDE SEQUENCE [LARGE SCALE GENOMIC DNA]</scope>
    <source>
        <strain evidence="14">cv. Fuhuasheng</strain>
        <tissue evidence="13">Leaves</tissue>
    </source>
</reference>
<comment type="similarity">
    <text evidence="3">Belongs to the metallophosphoesterase superfamily. MPPE1 family.</text>
</comment>
<protein>
    <recommendedName>
        <fullName evidence="12">Calcineurin-like phosphoesterase domain-containing protein</fullName>
    </recommendedName>
</protein>
<keyword evidence="6" id="KW-0378">Hydrolase</keyword>
<dbReference type="InterPro" id="IPR004843">
    <property type="entry name" value="Calcineurin-like_PHP"/>
</dbReference>
<evidence type="ECO:0000256" key="6">
    <source>
        <dbReference type="ARBA" id="ARBA00022801"/>
    </source>
</evidence>
<dbReference type="InterPro" id="IPR029052">
    <property type="entry name" value="Metallo-depent_PP-like"/>
</dbReference>
<dbReference type="PANTHER" id="PTHR13315">
    <property type="entry name" value="METALLO PHOSPHOESTERASE RELATED"/>
    <property type="match status" value="1"/>
</dbReference>
<dbReference type="GO" id="GO:0016787">
    <property type="term" value="F:hydrolase activity"/>
    <property type="evidence" value="ECO:0007669"/>
    <property type="project" value="UniProtKB-KW"/>
</dbReference>
<dbReference type="InterPro" id="IPR033308">
    <property type="entry name" value="PGAP5/Cdc1/Ted1"/>
</dbReference>
<dbReference type="GO" id="GO:0006506">
    <property type="term" value="P:GPI anchor biosynthetic process"/>
    <property type="evidence" value="ECO:0007669"/>
    <property type="project" value="InterPro"/>
</dbReference>
<evidence type="ECO:0000313" key="14">
    <source>
        <dbReference type="Proteomes" id="UP000289738"/>
    </source>
</evidence>
<comment type="caution">
    <text evidence="13">The sequence shown here is derived from an EMBL/GenBank/DDBJ whole genome shotgun (WGS) entry which is preliminary data.</text>
</comment>
<proteinExistence type="inferred from homology"/>
<gene>
    <name evidence="13" type="ORF">Ahy_A09g045574</name>
</gene>
<dbReference type="Pfam" id="PF00149">
    <property type="entry name" value="Metallophos"/>
    <property type="match status" value="1"/>
</dbReference>
<evidence type="ECO:0000256" key="2">
    <source>
        <dbReference type="ARBA" id="ARBA00004141"/>
    </source>
</evidence>
<feature type="domain" description="Calcineurin-like phosphoesterase" evidence="12">
    <location>
        <begin position="56"/>
        <end position="221"/>
    </location>
</feature>
<evidence type="ECO:0000256" key="1">
    <source>
        <dbReference type="ARBA" id="ARBA00001936"/>
    </source>
</evidence>
<feature type="chain" id="PRO_5019475516" description="Calcineurin-like phosphoesterase domain-containing protein" evidence="11">
    <location>
        <begin position="29"/>
        <end position="455"/>
    </location>
</feature>
<evidence type="ECO:0000256" key="9">
    <source>
        <dbReference type="ARBA" id="ARBA00023211"/>
    </source>
</evidence>
<comment type="subcellular location">
    <subcellularLocation>
        <location evidence="2">Membrane</location>
        <topology evidence="2">Multi-pass membrane protein</topology>
    </subcellularLocation>
</comment>
<organism evidence="13 14">
    <name type="scientific">Arachis hypogaea</name>
    <name type="common">Peanut</name>
    <dbReference type="NCBI Taxonomy" id="3818"/>
    <lineage>
        <taxon>Eukaryota</taxon>
        <taxon>Viridiplantae</taxon>
        <taxon>Streptophyta</taxon>
        <taxon>Embryophyta</taxon>
        <taxon>Tracheophyta</taxon>
        <taxon>Spermatophyta</taxon>
        <taxon>Magnoliopsida</taxon>
        <taxon>eudicotyledons</taxon>
        <taxon>Gunneridae</taxon>
        <taxon>Pentapetalae</taxon>
        <taxon>rosids</taxon>
        <taxon>fabids</taxon>
        <taxon>Fabales</taxon>
        <taxon>Fabaceae</taxon>
        <taxon>Papilionoideae</taxon>
        <taxon>50 kb inversion clade</taxon>
        <taxon>dalbergioids sensu lato</taxon>
        <taxon>Dalbergieae</taxon>
        <taxon>Pterocarpus clade</taxon>
        <taxon>Arachis</taxon>
    </lineage>
</organism>
<evidence type="ECO:0000256" key="8">
    <source>
        <dbReference type="ARBA" id="ARBA00023136"/>
    </source>
</evidence>
<keyword evidence="14" id="KW-1185">Reference proteome</keyword>
<dbReference type="AlphaFoldDB" id="A0A445BMM7"/>
<dbReference type="SUPFAM" id="SSF56300">
    <property type="entry name" value="Metallo-dependent phosphatases"/>
    <property type="match status" value="1"/>
</dbReference>
<evidence type="ECO:0000256" key="7">
    <source>
        <dbReference type="ARBA" id="ARBA00022989"/>
    </source>
</evidence>
<dbReference type="Proteomes" id="UP000289738">
    <property type="component" value="Chromosome A09"/>
</dbReference>
<dbReference type="GO" id="GO:0046872">
    <property type="term" value="F:metal ion binding"/>
    <property type="evidence" value="ECO:0007669"/>
    <property type="project" value="UniProtKB-KW"/>
</dbReference>
<sequence length="455" mass="50622">MHHSNPRMGVTVGLKVLSLVAIASLLVFEEWVSTPACNLVDPFEDPKFEDDPENLKVMLVADLLLLGSESGYLSVFFRDYYISKFFRKSFESLKPDLLLVLGDVSAKGSELTRSKWTSVLQQFYQILGPFVDLPFHAVLGDRDIGDCSDLDLNKVNWISSKLPGLDPSGCGAFEINNISFVTLNAVALLCGNNSLRFGIEKVIERESLEFLNETGGINDSINTTDANYNFMWRVHSMPSGSGPVILLHFPLKQTGNQRQGGIDTLKRSPISLIEGLNEVSKPREHIGAGLYKLRHTLPQNASEYILRALKPRVPCSLEANCNPQSLSMQAMQNDLFGEACDASGICYSHPDFPSVTPLILLTIEFFLVRLHLNSGIIFSAHSHSFSDHVHFDQTREITVPAMSWNARDDPGFVFATFQKTGRAISISYCSLARESHILLVYISIMVLFCFFCLKG</sequence>
<evidence type="ECO:0000256" key="4">
    <source>
        <dbReference type="ARBA" id="ARBA00022692"/>
    </source>
</evidence>
<evidence type="ECO:0000256" key="11">
    <source>
        <dbReference type="SAM" id="SignalP"/>
    </source>
</evidence>
<dbReference type="STRING" id="3818.A0A445BMM7"/>
<evidence type="ECO:0000256" key="10">
    <source>
        <dbReference type="SAM" id="Phobius"/>
    </source>
</evidence>
<dbReference type="PANTHER" id="PTHR13315:SF0">
    <property type="entry name" value="METALLOPHOSPHOESTERASE 1"/>
    <property type="match status" value="1"/>
</dbReference>
<keyword evidence="7 10" id="KW-1133">Transmembrane helix</keyword>
<evidence type="ECO:0000313" key="13">
    <source>
        <dbReference type="EMBL" id="RYR39935.1"/>
    </source>
</evidence>
<name>A0A445BMM7_ARAHY</name>
<evidence type="ECO:0000256" key="5">
    <source>
        <dbReference type="ARBA" id="ARBA00022723"/>
    </source>
</evidence>
<accession>A0A445BMM7</accession>
<keyword evidence="5" id="KW-0479">Metal-binding</keyword>
<keyword evidence="9" id="KW-0464">Manganese</keyword>
<dbReference type="EMBL" id="SDMP01000009">
    <property type="protein sequence ID" value="RYR39935.1"/>
    <property type="molecule type" value="Genomic_DNA"/>
</dbReference>
<keyword evidence="8 10" id="KW-0472">Membrane</keyword>
<comment type="cofactor">
    <cofactor evidence="1">
        <name>Mn(2+)</name>
        <dbReference type="ChEBI" id="CHEBI:29035"/>
    </cofactor>
</comment>
<feature type="transmembrane region" description="Helical" evidence="10">
    <location>
        <begin position="435"/>
        <end position="453"/>
    </location>
</feature>
<evidence type="ECO:0000259" key="12">
    <source>
        <dbReference type="Pfam" id="PF00149"/>
    </source>
</evidence>
<keyword evidence="11" id="KW-0732">Signal</keyword>
<evidence type="ECO:0000256" key="3">
    <source>
        <dbReference type="ARBA" id="ARBA00008895"/>
    </source>
</evidence>
<feature type="signal peptide" evidence="11">
    <location>
        <begin position="1"/>
        <end position="28"/>
    </location>
</feature>
<keyword evidence="4 10" id="KW-0812">Transmembrane</keyword>